<keyword evidence="3" id="KW-0560">Oxidoreductase</keyword>
<proteinExistence type="predicted"/>
<dbReference type="GO" id="GO:0008610">
    <property type="term" value="P:lipid biosynthetic process"/>
    <property type="evidence" value="ECO:0007669"/>
    <property type="project" value="UniProtKB-ARBA"/>
</dbReference>
<gene>
    <name evidence="3" type="primary">desA3</name>
    <name evidence="3" type="ORF">NCTC11388_02321</name>
</gene>
<feature type="domain" description="Fatty acid desaturase" evidence="2">
    <location>
        <begin position="63"/>
        <end position="335"/>
    </location>
</feature>
<protein>
    <submittedName>
        <fullName evidence="3">Stearoyl-CoA 9-desaturase</fullName>
        <ecNumber evidence="3">1.14.19.-</ecNumber>
    </submittedName>
</protein>
<feature type="transmembrane region" description="Helical" evidence="1">
    <location>
        <begin position="160"/>
        <end position="177"/>
    </location>
</feature>
<dbReference type="GO" id="GO:0016020">
    <property type="term" value="C:membrane"/>
    <property type="evidence" value="ECO:0007669"/>
    <property type="project" value="TreeGrafter"/>
</dbReference>
<dbReference type="InterPro" id="IPR005804">
    <property type="entry name" value="FA_desaturase_dom"/>
</dbReference>
<sequence length="356" mass="41365">MSKIKFINNGSSLFSKDLRNRVNQYFGTTSKEKVGDFRLFLKAILLIVSALSIYVFLVFFSYPAWLGIVLSIIFGCNLAGIGFNIMHDAGHDTFSANKKVNHVFSYSLNLLGGSIYFWKLKHNIAHHTYTNVQGHDHDIDVKFMRLHDDQPFRWYHRFQYIYFILLYSISYMAWVFYQDYEKYFRGTMNKGGESFRFPTKEKAIFWVTKVFHLGIFIVLPVCFAGWQAACIGLAIAFVSCGLCLAFVFQLAHVVGETHFPTVKEHEDIKEEWMVHQLETTANFSTNNKLLSWLLGGLNYQVEHHLFPKISHIHYPEINKLVKQTCKDHGIGYIEFKSLGQALWSHIRHIHKMSIHA</sequence>
<dbReference type="RefSeq" id="WP_115170216.1">
    <property type="nucleotide sequence ID" value="NZ_UGYW01000002.1"/>
</dbReference>
<keyword evidence="1" id="KW-0472">Membrane</keyword>
<evidence type="ECO:0000256" key="1">
    <source>
        <dbReference type="SAM" id="Phobius"/>
    </source>
</evidence>
<evidence type="ECO:0000259" key="2">
    <source>
        <dbReference type="Pfam" id="PF00487"/>
    </source>
</evidence>
<accession>A0A380C6S4</accession>
<keyword evidence="1" id="KW-0812">Transmembrane</keyword>
<name>A0A380C6S4_SPHSI</name>
<dbReference type="CDD" id="cd03506">
    <property type="entry name" value="Delta6-FADS-like"/>
    <property type="match status" value="1"/>
</dbReference>
<dbReference type="InterPro" id="IPR012171">
    <property type="entry name" value="Fatty_acid_desaturase"/>
</dbReference>
<feature type="transmembrane region" description="Helical" evidence="1">
    <location>
        <begin position="230"/>
        <end position="251"/>
    </location>
</feature>
<feature type="transmembrane region" description="Helical" evidence="1">
    <location>
        <begin position="65"/>
        <end position="85"/>
    </location>
</feature>
<keyword evidence="1" id="KW-1133">Transmembrane helix</keyword>
<dbReference type="PANTHER" id="PTHR19353">
    <property type="entry name" value="FATTY ACID DESATURASE 2"/>
    <property type="match status" value="1"/>
</dbReference>
<dbReference type="GO" id="GO:0016717">
    <property type="term" value="F:oxidoreductase activity, acting on paired donors, with oxidation of a pair of donors resulting in the reduction of molecular oxygen to two molecules of water"/>
    <property type="evidence" value="ECO:0007669"/>
    <property type="project" value="TreeGrafter"/>
</dbReference>
<feature type="transmembrane region" description="Helical" evidence="1">
    <location>
        <begin position="203"/>
        <end position="223"/>
    </location>
</feature>
<dbReference type="EMBL" id="UGYW01000002">
    <property type="protein sequence ID" value="SUJ13987.1"/>
    <property type="molecule type" value="Genomic_DNA"/>
</dbReference>
<dbReference type="PANTHER" id="PTHR19353:SF19">
    <property type="entry name" value="DELTA(5) FATTY ACID DESATURASE C-RELATED"/>
    <property type="match status" value="1"/>
</dbReference>
<dbReference type="AlphaFoldDB" id="A0A380C6S4"/>
<organism evidence="3 4">
    <name type="scientific">Sphingobacterium spiritivorum</name>
    <name type="common">Flavobacterium spiritivorum</name>
    <dbReference type="NCBI Taxonomy" id="258"/>
    <lineage>
        <taxon>Bacteria</taxon>
        <taxon>Pseudomonadati</taxon>
        <taxon>Bacteroidota</taxon>
        <taxon>Sphingobacteriia</taxon>
        <taxon>Sphingobacteriales</taxon>
        <taxon>Sphingobacteriaceae</taxon>
        <taxon>Sphingobacterium</taxon>
    </lineage>
</organism>
<feature type="transmembrane region" description="Helical" evidence="1">
    <location>
        <begin position="39"/>
        <end position="59"/>
    </location>
</feature>
<reference evidence="3 4" key="1">
    <citation type="submission" date="2018-06" db="EMBL/GenBank/DDBJ databases">
        <authorList>
            <consortium name="Pathogen Informatics"/>
            <person name="Doyle S."/>
        </authorList>
    </citation>
    <scope>NUCLEOTIDE SEQUENCE [LARGE SCALE GENOMIC DNA]</scope>
    <source>
        <strain evidence="3 4">NCTC11388</strain>
    </source>
</reference>
<evidence type="ECO:0000313" key="3">
    <source>
        <dbReference type="EMBL" id="SUJ13987.1"/>
    </source>
</evidence>
<dbReference type="Pfam" id="PF00487">
    <property type="entry name" value="FA_desaturase"/>
    <property type="match status" value="1"/>
</dbReference>
<dbReference type="PIRSF" id="PIRSF015921">
    <property type="entry name" value="FA_sphinglp_des"/>
    <property type="match status" value="1"/>
</dbReference>
<dbReference type="Proteomes" id="UP000254893">
    <property type="component" value="Unassembled WGS sequence"/>
</dbReference>
<dbReference type="EC" id="1.14.19.-" evidence="3"/>
<evidence type="ECO:0000313" key="4">
    <source>
        <dbReference type="Proteomes" id="UP000254893"/>
    </source>
</evidence>